<reference evidence="2" key="1">
    <citation type="submission" date="2012-11" db="EMBL/GenBank/DDBJ databases">
        <authorList>
            <person name="Lucero-Rivera Y.E."/>
            <person name="Tovar-Ramirez D."/>
        </authorList>
    </citation>
    <scope>NUCLEOTIDE SEQUENCE [LARGE SCALE GENOMIC DNA]</scope>
    <source>
        <strain evidence="2">Araruama</strain>
    </source>
</reference>
<comment type="caution">
    <text evidence="1">The sequence shown here is derived from an EMBL/GenBank/DDBJ whole genome shotgun (WGS) entry which is preliminary data.</text>
</comment>
<gene>
    <name evidence="1" type="ORF">OMM_13858</name>
</gene>
<evidence type="ECO:0000313" key="1">
    <source>
        <dbReference type="EMBL" id="ETR65694.1"/>
    </source>
</evidence>
<name>A0A1V1NT04_9BACT</name>
<sequence length="129" mass="15008">MRVHHIAKNIDAECYRESDSHYYIRFDDGRRSRWVKTKCHAFDDTEHWFEKEIVPLGQAPETDAIALTPIKSQGCDGVAIKGFYDAQNKRVYCRLNGFSGLQTIKRYTANKLFEKFLRKGLIVMNTTCL</sequence>
<dbReference type="Proteomes" id="UP000189670">
    <property type="component" value="Unassembled WGS sequence"/>
</dbReference>
<accession>A0A1V1NT04</accession>
<dbReference type="AlphaFoldDB" id="A0A1V1NT04"/>
<protein>
    <submittedName>
        <fullName evidence="1">Uncharacterized protein</fullName>
    </submittedName>
</protein>
<dbReference type="EMBL" id="ATBP01002585">
    <property type="protein sequence ID" value="ETR65694.1"/>
    <property type="molecule type" value="Genomic_DNA"/>
</dbReference>
<organism evidence="1 2">
    <name type="scientific">Candidatus Magnetoglobus multicellularis str. Araruama</name>
    <dbReference type="NCBI Taxonomy" id="890399"/>
    <lineage>
        <taxon>Bacteria</taxon>
        <taxon>Pseudomonadati</taxon>
        <taxon>Thermodesulfobacteriota</taxon>
        <taxon>Desulfobacteria</taxon>
        <taxon>Desulfobacterales</taxon>
        <taxon>Desulfobacteraceae</taxon>
        <taxon>Candidatus Magnetoglobus</taxon>
    </lineage>
</organism>
<proteinExistence type="predicted"/>
<evidence type="ECO:0000313" key="2">
    <source>
        <dbReference type="Proteomes" id="UP000189670"/>
    </source>
</evidence>